<evidence type="ECO:0000256" key="6">
    <source>
        <dbReference type="ARBA" id="ARBA00022989"/>
    </source>
</evidence>
<accession>A0A813GKD3</accession>
<feature type="repeat" description="Solcar" evidence="8">
    <location>
        <begin position="117"/>
        <end position="194"/>
    </location>
</feature>
<keyword evidence="5" id="KW-0677">Repeat</keyword>
<dbReference type="Proteomes" id="UP000654075">
    <property type="component" value="Unassembled WGS sequence"/>
</dbReference>
<evidence type="ECO:0000256" key="3">
    <source>
        <dbReference type="ARBA" id="ARBA00022448"/>
    </source>
</evidence>
<feature type="transmembrane region" description="Helical" evidence="9">
    <location>
        <begin position="430"/>
        <end position="451"/>
    </location>
</feature>
<evidence type="ECO:0000256" key="5">
    <source>
        <dbReference type="ARBA" id="ARBA00022737"/>
    </source>
</evidence>
<evidence type="ECO:0000256" key="4">
    <source>
        <dbReference type="ARBA" id="ARBA00022692"/>
    </source>
</evidence>
<sequence length="670" mass="71913">MSVGNGLGSPWGSDYWNDSKWSGWCQDNPYVVSLCAGAFAGVASETLLFPLDCLKTRLQSRHGFAESGGFRGVYRGVFTAIGAAAPASAIFFSTYESTKHGLAPYDHTNSVLGYCGIGLVASILGELAAGVFRVPVDLVKQRQQAGLGQSFAEVARGVRCTHSSIFMASFQASLLRDITHSSLQFPLYEYLKLVLARCNGLRREDALPTWQAALCGSVAGVISAVLTTPLDLLRTRLNLRGSHAGDERAVEERLKRLKPSALIKEEFWAIYRSKGARGFFAGGACRAAWMGLGGFIFLGSFELAKKHLMGRPERPGPALPGPGSPAESVALSFADPLRGSPLAGSPLETPLAIPSPLAIPRAVLVPPPIVKEQAERQRQLGREPPASFSFTAGLMAGMAVDIPLHPLDTIKTRMQTTEGFMAAGGFNRPWAGLSAVLLVSLPGSAIFFLMYESARHFLERRVPPALQDNKYIPMARDAAAAALADVSACVARVPGEVLKQRMQGLTADGQSLTFRRTVAGVRSEGLGGFFAGFGATAMREVPFSLIQMPLFEELKHRHPWAAAAHQEGNTRQLGFIGMQCGCLAGGFAGIVTTPLDAVKTRIMLTENRAERMGLLKTMQLIRSEHGLKGLCRGMAPRAMHSGLGGALWLGAFEWSKLLLWKSQSLQSQGS</sequence>
<keyword evidence="6 9" id="KW-1133">Transmembrane helix</keyword>
<evidence type="ECO:0000256" key="2">
    <source>
        <dbReference type="ARBA" id="ARBA00006375"/>
    </source>
</evidence>
<feature type="transmembrane region" description="Helical" evidence="9">
    <location>
        <begin position="72"/>
        <end position="91"/>
    </location>
</feature>
<evidence type="ECO:0000256" key="8">
    <source>
        <dbReference type="PROSITE-ProRule" id="PRU00282"/>
    </source>
</evidence>
<dbReference type="InterPro" id="IPR018108">
    <property type="entry name" value="MCP_transmembrane"/>
</dbReference>
<dbReference type="PROSITE" id="PS50920">
    <property type="entry name" value="SOLCAR"/>
    <property type="match status" value="6"/>
</dbReference>
<dbReference type="Pfam" id="PF00153">
    <property type="entry name" value="Mito_carr"/>
    <property type="match status" value="5"/>
</dbReference>
<comment type="similarity">
    <text evidence="2">Belongs to the mitochondrial carrier (TC 2.A.29) family.</text>
</comment>
<proteinExistence type="inferred from homology"/>
<keyword evidence="11" id="KW-1185">Reference proteome</keyword>
<dbReference type="InterPro" id="IPR023395">
    <property type="entry name" value="MCP_dom_sf"/>
</dbReference>
<feature type="repeat" description="Solcar" evidence="8">
    <location>
        <begin position="472"/>
        <end position="557"/>
    </location>
</feature>
<dbReference type="GO" id="GO:0016020">
    <property type="term" value="C:membrane"/>
    <property type="evidence" value="ECO:0007669"/>
    <property type="project" value="UniProtKB-SubCell"/>
</dbReference>
<feature type="repeat" description="Solcar" evidence="8">
    <location>
        <begin position="572"/>
        <end position="658"/>
    </location>
</feature>
<evidence type="ECO:0000256" key="7">
    <source>
        <dbReference type="ARBA" id="ARBA00023136"/>
    </source>
</evidence>
<comment type="subcellular location">
    <subcellularLocation>
        <location evidence="1">Membrane</location>
        <topology evidence="1">Multi-pass membrane protein</topology>
    </subcellularLocation>
</comment>
<dbReference type="EMBL" id="CAJNNV010029078">
    <property type="protein sequence ID" value="CAE8626949.1"/>
    <property type="molecule type" value="Genomic_DNA"/>
</dbReference>
<keyword evidence="7 8" id="KW-0472">Membrane</keyword>
<comment type="caution">
    <text evidence="10">The sequence shown here is derived from an EMBL/GenBank/DDBJ whole genome shotgun (WGS) entry which is preliminary data.</text>
</comment>
<dbReference type="AlphaFoldDB" id="A0A813GKD3"/>
<feature type="transmembrane region" description="Helical" evidence="9">
    <location>
        <begin position="30"/>
        <end position="51"/>
    </location>
</feature>
<evidence type="ECO:0000313" key="11">
    <source>
        <dbReference type="Proteomes" id="UP000654075"/>
    </source>
</evidence>
<feature type="transmembrane region" description="Helical" evidence="9">
    <location>
        <begin position="111"/>
        <end position="132"/>
    </location>
</feature>
<evidence type="ECO:0008006" key="12">
    <source>
        <dbReference type="Google" id="ProtNLM"/>
    </source>
</evidence>
<gene>
    <name evidence="10" type="ORF">PGLA1383_LOCUS43823</name>
</gene>
<reference evidence="10" key="1">
    <citation type="submission" date="2021-02" db="EMBL/GenBank/DDBJ databases">
        <authorList>
            <person name="Dougan E. K."/>
            <person name="Rhodes N."/>
            <person name="Thang M."/>
            <person name="Chan C."/>
        </authorList>
    </citation>
    <scope>NUCLEOTIDE SEQUENCE</scope>
</reference>
<evidence type="ECO:0000256" key="9">
    <source>
        <dbReference type="SAM" id="Phobius"/>
    </source>
</evidence>
<evidence type="ECO:0000256" key="1">
    <source>
        <dbReference type="ARBA" id="ARBA00004141"/>
    </source>
</evidence>
<keyword evidence="3" id="KW-0813">Transport</keyword>
<feature type="repeat" description="Solcar" evidence="8">
    <location>
        <begin position="384"/>
        <end position="457"/>
    </location>
</feature>
<dbReference type="SUPFAM" id="SSF103506">
    <property type="entry name" value="Mitochondrial carrier"/>
    <property type="match status" value="2"/>
</dbReference>
<feature type="repeat" description="Solcar" evidence="8">
    <location>
        <begin position="28"/>
        <end position="101"/>
    </location>
</feature>
<dbReference type="PANTHER" id="PTHR45667">
    <property type="entry name" value="S-ADENOSYLMETHIONINE MITOCHONDRIAL CARRIER PROTEIN"/>
    <property type="match status" value="1"/>
</dbReference>
<keyword evidence="4 8" id="KW-0812">Transmembrane</keyword>
<organism evidence="10 11">
    <name type="scientific">Polarella glacialis</name>
    <name type="common">Dinoflagellate</name>
    <dbReference type="NCBI Taxonomy" id="89957"/>
    <lineage>
        <taxon>Eukaryota</taxon>
        <taxon>Sar</taxon>
        <taxon>Alveolata</taxon>
        <taxon>Dinophyceae</taxon>
        <taxon>Suessiales</taxon>
        <taxon>Suessiaceae</taxon>
        <taxon>Polarella</taxon>
    </lineage>
</organism>
<evidence type="ECO:0000313" key="10">
    <source>
        <dbReference type="EMBL" id="CAE8626949.1"/>
    </source>
</evidence>
<name>A0A813GKD3_POLGL</name>
<feature type="repeat" description="Solcar" evidence="8">
    <location>
        <begin position="207"/>
        <end position="307"/>
    </location>
</feature>
<feature type="transmembrane region" description="Helical" evidence="9">
    <location>
        <begin position="287"/>
        <end position="304"/>
    </location>
</feature>
<dbReference type="Gene3D" id="1.50.40.10">
    <property type="entry name" value="Mitochondrial carrier domain"/>
    <property type="match status" value="3"/>
</dbReference>
<dbReference type="OrthoDB" id="276989at2759"/>
<protein>
    <recommendedName>
        <fullName evidence="12">Mitochondrial carrier protein</fullName>
    </recommendedName>
</protein>